<protein>
    <recommendedName>
        <fullName evidence="3">Flagellin</fullName>
    </recommendedName>
</protein>
<reference evidence="1 2" key="1">
    <citation type="submission" date="2009-01" db="EMBL/GenBank/DDBJ databases">
        <title>Complete sequence of Geobacter sp. FRC-32.</title>
        <authorList>
            <consortium name="US DOE Joint Genome Institute"/>
            <person name="Lucas S."/>
            <person name="Copeland A."/>
            <person name="Lapidus A."/>
            <person name="Glavina del Rio T."/>
            <person name="Dalin E."/>
            <person name="Tice H."/>
            <person name="Bruce D."/>
            <person name="Goodwin L."/>
            <person name="Pitluck S."/>
            <person name="Saunders E."/>
            <person name="Brettin T."/>
            <person name="Detter J.C."/>
            <person name="Han C."/>
            <person name="Larimer F."/>
            <person name="Land M."/>
            <person name="Hauser L."/>
            <person name="Kyrpides N."/>
            <person name="Ovchinnikova G."/>
            <person name="Kostka J."/>
            <person name="Richardson P."/>
        </authorList>
    </citation>
    <scope>NUCLEOTIDE SEQUENCE [LARGE SCALE GENOMIC DNA]</scope>
    <source>
        <strain evidence="2">DSM 22248 / JCM 15807 / FRC-32</strain>
    </source>
</reference>
<dbReference type="SUPFAM" id="SSF64518">
    <property type="entry name" value="Phase 1 flagellin"/>
    <property type="match status" value="1"/>
</dbReference>
<dbReference type="HOGENOM" id="CLU_1228473_0_0_7"/>
<dbReference type="STRING" id="316067.Geob_0644"/>
<evidence type="ECO:0008006" key="3">
    <source>
        <dbReference type="Google" id="ProtNLM"/>
    </source>
</evidence>
<name>B9M0H2_GEODF</name>
<evidence type="ECO:0000313" key="1">
    <source>
        <dbReference type="EMBL" id="ACM19009.1"/>
    </source>
</evidence>
<organism evidence="1 2">
    <name type="scientific">Geotalea daltonii (strain DSM 22248 / JCM 15807 / FRC-32)</name>
    <name type="common">Geobacter daltonii</name>
    <dbReference type="NCBI Taxonomy" id="316067"/>
    <lineage>
        <taxon>Bacteria</taxon>
        <taxon>Pseudomonadati</taxon>
        <taxon>Thermodesulfobacteriota</taxon>
        <taxon>Desulfuromonadia</taxon>
        <taxon>Geobacterales</taxon>
        <taxon>Geobacteraceae</taxon>
        <taxon>Geotalea</taxon>
    </lineage>
</organism>
<keyword evidence="2" id="KW-1185">Reference proteome</keyword>
<dbReference type="AlphaFoldDB" id="B9M0H2"/>
<sequence>MAIQPINNDPVLSNLTRTTATGQTVDAQNGMLKKNNAAGDSVAFVASGEAKSEFARINSTKEAIAVAARAIHAADEVMDAVGKNLSKMKESLETIVKNYPPFPHGSDERIKLLMSYNSLRKQIDDLTMPPPPPDGTEYAKIVGDPAIAGTSGINVTNEKGDPVKINAQEVHTGPTGLDLPILPDIPGDDATDDQIYEALGKLDTAVKTLYERQSGLAADAQKLLA</sequence>
<dbReference type="EMBL" id="CP001390">
    <property type="protein sequence ID" value="ACM19009.1"/>
    <property type="molecule type" value="Genomic_DNA"/>
</dbReference>
<evidence type="ECO:0000313" key="2">
    <source>
        <dbReference type="Proteomes" id="UP000007721"/>
    </source>
</evidence>
<accession>B9M0H2</accession>
<dbReference type="Proteomes" id="UP000007721">
    <property type="component" value="Chromosome"/>
</dbReference>
<proteinExistence type="predicted"/>
<dbReference type="OrthoDB" id="5397465at2"/>
<gene>
    <name evidence="1" type="ordered locus">Geob_0644</name>
</gene>
<dbReference type="KEGG" id="geo:Geob_0644"/>
<dbReference type="RefSeq" id="WP_012645738.1">
    <property type="nucleotide sequence ID" value="NC_011979.1"/>
</dbReference>